<dbReference type="EMBL" id="EAAA01001166">
    <property type="status" value="NOT_ANNOTATED_CDS"/>
    <property type="molecule type" value="Genomic_DNA"/>
</dbReference>
<protein>
    <submittedName>
        <fullName evidence="1">Uncharacterized protein</fullName>
    </submittedName>
</protein>
<dbReference type="HOGENOM" id="CLU_2921903_0_0_1"/>
<name>H2XRH1_CIOIN</name>
<reference evidence="2" key="1">
    <citation type="journal article" date="2002" name="Science">
        <title>The draft genome of Ciona intestinalis: insights into chordate and vertebrate origins.</title>
        <authorList>
            <person name="Dehal P."/>
            <person name="Satou Y."/>
            <person name="Campbell R.K."/>
            <person name="Chapman J."/>
            <person name="Degnan B."/>
            <person name="De Tomaso A."/>
            <person name="Davidson B."/>
            <person name="Di Gregorio A."/>
            <person name="Gelpke M."/>
            <person name="Goodstein D.M."/>
            <person name="Harafuji N."/>
            <person name="Hastings K.E."/>
            <person name="Ho I."/>
            <person name="Hotta K."/>
            <person name="Huang W."/>
            <person name="Kawashima T."/>
            <person name="Lemaire P."/>
            <person name="Martinez D."/>
            <person name="Meinertzhagen I.A."/>
            <person name="Necula S."/>
            <person name="Nonaka M."/>
            <person name="Putnam N."/>
            <person name="Rash S."/>
            <person name="Saiga H."/>
            <person name="Satake M."/>
            <person name="Terry A."/>
            <person name="Yamada L."/>
            <person name="Wang H.G."/>
            <person name="Awazu S."/>
            <person name="Azumi K."/>
            <person name="Boore J."/>
            <person name="Branno M."/>
            <person name="Chin-Bow S."/>
            <person name="DeSantis R."/>
            <person name="Doyle S."/>
            <person name="Francino P."/>
            <person name="Keys D.N."/>
            <person name="Haga S."/>
            <person name="Hayashi H."/>
            <person name="Hino K."/>
            <person name="Imai K.S."/>
            <person name="Inaba K."/>
            <person name="Kano S."/>
            <person name="Kobayashi K."/>
            <person name="Kobayashi M."/>
            <person name="Lee B.I."/>
            <person name="Makabe K.W."/>
            <person name="Manohar C."/>
            <person name="Matassi G."/>
            <person name="Medina M."/>
            <person name="Mochizuki Y."/>
            <person name="Mount S."/>
            <person name="Morishita T."/>
            <person name="Miura S."/>
            <person name="Nakayama A."/>
            <person name="Nishizaka S."/>
            <person name="Nomoto H."/>
            <person name="Ohta F."/>
            <person name="Oishi K."/>
            <person name="Rigoutsos I."/>
            <person name="Sano M."/>
            <person name="Sasaki A."/>
            <person name="Sasakura Y."/>
            <person name="Shoguchi E."/>
            <person name="Shin-i T."/>
            <person name="Spagnuolo A."/>
            <person name="Stainier D."/>
            <person name="Suzuki M.M."/>
            <person name="Tassy O."/>
            <person name="Takatori N."/>
            <person name="Tokuoka M."/>
            <person name="Yagi K."/>
            <person name="Yoshizaki F."/>
            <person name="Wada S."/>
            <person name="Zhang C."/>
            <person name="Hyatt P.D."/>
            <person name="Larimer F."/>
            <person name="Detter C."/>
            <person name="Doggett N."/>
            <person name="Glavina T."/>
            <person name="Hawkins T."/>
            <person name="Richardson P."/>
            <person name="Lucas S."/>
            <person name="Kohara Y."/>
            <person name="Levine M."/>
            <person name="Satoh N."/>
            <person name="Rokhsar D.S."/>
        </authorList>
    </citation>
    <scope>NUCLEOTIDE SEQUENCE [LARGE SCALE GENOMIC DNA]</scope>
</reference>
<dbReference type="Ensembl" id="ENSCINT00000035782.1">
    <property type="protein sequence ID" value="ENSCINP00000032255.1"/>
    <property type="gene ID" value="ENSCING00000019546.1"/>
</dbReference>
<accession>H2XRH1</accession>
<dbReference type="InParanoid" id="H2XRH1"/>
<evidence type="ECO:0000313" key="2">
    <source>
        <dbReference type="Proteomes" id="UP000008144"/>
    </source>
</evidence>
<sequence length="61" mass="6572">MRLGPYVGLTRAKSPGKCFAVRTDVAYFACSQMGLGGFNGENLLVEVFDLAIVFVDSPDAR</sequence>
<reference evidence="1" key="4">
    <citation type="submission" date="2025-09" db="UniProtKB">
        <authorList>
            <consortium name="Ensembl"/>
        </authorList>
    </citation>
    <scope>IDENTIFICATION</scope>
</reference>
<reference evidence="1" key="3">
    <citation type="submission" date="2025-08" db="UniProtKB">
        <authorList>
            <consortium name="Ensembl"/>
        </authorList>
    </citation>
    <scope>IDENTIFICATION</scope>
</reference>
<keyword evidence="2" id="KW-1185">Reference proteome</keyword>
<dbReference type="Proteomes" id="UP000008144">
    <property type="component" value="Chromosome 14"/>
</dbReference>
<dbReference type="AlphaFoldDB" id="H2XRH1"/>
<organism evidence="1 2">
    <name type="scientific">Ciona intestinalis</name>
    <name type="common">Transparent sea squirt</name>
    <name type="synonym">Ascidia intestinalis</name>
    <dbReference type="NCBI Taxonomy" id="7719"/>
    <lineage>
        <taxon>Eukaryota</taxon>
        <taxon>Metazoa</taxon>
        <taxon>Chordata</taxon>
        <taxon>Tunicata</taxon>
        <taxon>Ascidiacea</taxon>
        <taxon>Phlebobranchia</taxon>
        <taxon>Cionidae</taxon>
        <taxon>Ciona</taxon>
    </lineage>
</organism>
<reference evidence="1" key="2">
    <citation type="journal article" date="2008" name="Genome Biol.">
        <title>Improved genome assembly and evidence-based global gene model set for the chordate Ciona intestinalis: new insight into intron and operon populations.</title>
        <authorList>
            <person name="Satou Y."/>
            <person name="Mineta K."/>
            <person name="Ogasawara M."/>
            <person name="Sasakura Y."/>
            <person name="Shoguchi E."/>
            <person name="Ueno K."/>
            <person name="Yamada L."/>
            <person name="Matsumoto J."/>
            <person name="Wasserscheid J."/>
            <person name="Dewar K."/>
            <person name="Wiley G.B."/>
            <person name="Macmil S.L."/>
            <person name="Roe B.A."/>
            <person name="Zeller R.W."/>
            <person name="Hastings K.E."/>
            <person name="Lemaire P."/>
            <person name="Lindquist E."/>
            <person name="Endo T."/>
            <person name="Hotta K."/>
            <person name="Inaba K."/>
        </authorList>
    </citation>
    <scope>NUCLEOTIDE SEQUENCE [LARGE SCALE GENOMIC DNA]</scope>
    <source>
        <strain evidence="1">wild type</strain>
    </source>
</reference>
<evidence type="ECO:0000313" key="1">
    <source>
        <dbReference type="Ensembl" id="ENSCINP00000032255.1"/>
    </source>
</evidence>
<proteinExistence type="predicted"/>